<evidence type="ECO:0000313" key="6">
    <source>
        <dbReference type="Proteomes" id="UP000429232"/>
    </source>
</evidence>
<dbReference type="Pfam" id="PF13620">
    <property type="entry name" value="CarboxypepD_reg"/>
    <property type="match status" value="1"/>
</dbReference>
<dbReference type="KEGG" id="mgik:GO620_012600"/>
<dbReference type="RefSeq" id="WP_157525709.1">
    <property type="nucleotide sequence ID" value="NZ_CP066775.1"/>
</dbReference>
<evidence type="ECO:0000259" key="4">
    <source>
        <dbReference type="Pfam" id="PF14905"/>
    </source>
</evidence>
<dbReference type="Gene3D" id="2.60.40.1120">
    <property type="entry name" value="Carboxypeptidase-like, regulatory domain"/>
    <property type="match status" value="1"/>
</dbReference>
<keyword evidence="2" id="KW-0472">Membrane</keyword>
<dbReference type="SUPFAM" id="SSF49464">
    <property type="entry name" value="Carboxypeptidase regulatory domain-like"/>
    <property type="match status" value="1"/>
</dbReference>
<keyword evidence="3" id="KW-0998">Cell outer membrane</keyword>
<dbReference type="Proteomes" id="UP000429232">
    <property type="component" value="Chromosome"/>
</dbReference>
<dbReference type="SUPFAM" id="SSF56935">
    <property type="entry name" value="Porins"/>
    <property type="match status" value="1"/>
</dbReference>
<feature type="domain" description="Outer membrane protein beta-barrel" evidence="4">
    <location>
        <begin position="382"/>
        <end position="791"/>
    </location>
</feature>
<evidence type="ECO:0000256" key="2">
    <source>
        <dbReference type="ARBA" id="ARBA00023136"/>
    </source>
</evidence>
<evidence type="ECO:0000313" key="5">
    <source>
        <dbReference type="EMBL" id="QQL49013.1"/>
    </source>
</evidence>
<reference evidence="5 6" key="1">
    <citation type="submission" date="2020-12" db="EMBL/GenBank/DDBJ databases">
        <title>HMF7856_wgs.fasta genome submission.</title>
        <authorList>
            <person name="Kang H."/>
            <person name="Kim H."/>
            <person name="Joh K."/>
        </authorList>
    </citation>
    <scope>NUCLEOTIDE SEQUENCE [LARGE SCALE GENOMIC DNA]</scope>
    <source>
        <strain evidence="5 6">HMF7856</strain>
    </source>
</reference>
<sequence>MKTLTTALLSVITWAVTLTNANAQAGVKVSGSITNEAGKPADYATVSLLRQKDSTVVKGGLSDADGNYIFPNIKAGSYMIRVTNVGYQKALSAVFTVGGADVKVAAIKMVPASKALSGVTITGTRPLIERKIDRTVLNVENSVLAAGNSAMDILERAPGVTIDKDDNISLKGKQGVTVMINDKLTYLSAAQLATLLRSTDGNTITSVEIITNPSAKYDAAGNSGIINIKLKKNKQSGTNGNISATAAKGAYYRDNTSLSLNHKEGALNFFGNFSRGDNKRTHLLDIDRTVIGTTSNTYFSQSGNMINTNHYNNYRVGADWDMSSKNTLGVVVSGYYNPERDSTYNHTLIGTQPGVFSTYQNTFSGVPQVYRNFALNLNDKWQIDTAGQQLSVDLDYSKFKNSSNAQYDTYIYNANGTSASTPIMLRNQSPSVIDIKTAKADYTKPLTKTLKLEAGVKFSDVKTDNDLAAQRNTASGYVNDATLTNHFIYQEKIDAGYVNFSKSFKNTSIQAGLRAEYTQSMGDLVTTNNVVNRSYLDLFPSLFVNQTIDKNNEIGFNYSRRIDRPGYDNLNPFIFYLDQYTYSQGNPFLKPQYTNSFELNYTFKHTVNVSLGYSRTTDVITQVLLTDTARKATFQTNQNLRVQNAYNFNVNTPYTVTKWWTGNLNFTAFYLGFKSGSEATGTTLSNGVLNAGKVAYQVKATQTFAITKTFKAEVMGDYQSPLIYGYFLVHPQYAIDGGLSKSFADKKLNVKLSVSDIFNMRTNNVTSIAQGSTIDIHQKNDSRVARLTLTYNFGNSKIKARQHETGADAERNRVKTGN</sequence>
<evidence type="ECO:0000256" key="3">
    <source>
        <dbReference type="ARBA" id="ARBA00023237"/>
    </source>
</evidence>
<protein>
    <submittedName>
        <fullName evidence="5">TonB-dependent receptor</fullName>
    </submittedName>
</protein>
<keyword evidence="6" id="KW-1185">Reference proteome</keyword>
<evidence type="ECO:0000256" key="1">
    <source>
        <dbReference type="ARBA" id="ARBA00004442"/>
    </source>
</evidence>
<comment type="subcellular location">
    <subcellularLocation>
        <location evidence="1">Cell outer membrane</location>
    </subcellularLocation>
</comment>
<dbReference type="AlphaFoldDB" id="A0A6I4INX8"/>
<name>A0A6I4INX8_9SPHI</name>
<keyword evidence="5" id="KW-0675">Receptor</keyword>
<proteinExistence type="predicted"/>
<dbReference type="PANTHER" id="PTHR40980:SF4">
    <property type="entry name" value="TONB-DEPENDENT RECEPTOR-LIKE BETA-BARREL DOMAIN-CONTAINING PROTEIN"/>
    <property type="match status" value="1"/>
</dbReference>
<dbReference type="GO" id="GO:0009279">
    <property type="term" value="C:cell outer membrane"/>
    <property type="evidence" value="ECO:0007669"/>
    <property type="project" value="UniProtKB-SubCell"/>
</dbReference>
<dbReference type="PANTHER" id="PTHR40980">
    <property type="entry name" value="PLUG DOMAIN-CONTAINING PROTEIN"/>
    <property type="match status" value="1"/>
</dbReference>
<dbReference type="Gene3D" id="2.40.170.20">
    <property type="entry name" value="TonB-dependent receptor, beta-barrel domain"/>
    <property type="match status" value="1"/>
</dbReference>
<dbReference type="Pfam" id="PF14905">
    <property type="entry name" value="OMP_b-brl_3"/>
    <property type="match status" value="1"/>
</dbReference>
<accession>A0A6I4INX8</accession>
<dbReference type="EMBL" id="CP066775">
    <property type="protein sequence ID" value="QQL49013.1"/>
    <property type="molecule type" value="Genomic_DNA"/>
</dbReference>
<gene>
    <name evidence="5" type="ORF">GO620_012600</name>
</gene>
<organism evidence="5 6">
    <name type="scientific">Mucilaginibacter ginkgonis</name>
    <dbReference type="NCBI Taxonomy" id="2682091"/>
    <lineage>
        <taxon>Bacteria</taxon>
        <taxon>Pseudomonadati</taxon>
        <taxon>Bacteroidota</taxon>
        <taxon>Sphingobacteriia</taxon>
        <taxon>Sphingobacteriales</taxon>
        <taxon>Sphingobacteriaceae</taxon>
        <taxon>Mucilaginibacter</taxon>
    </lineage>
</organism>
<dbReference type="InterPro" id="IPR036942">
    <property type="entry name" value="Beta-barrel_TonB_sf"/>
</dbReference>
<dbReference type="InterPro" id="IPR041700">
    <property type="entry name" value="OMP_b-brl_3"/>
</dbReference>
<dbReference type="InterPro" id="IPR008969">
    <property type="entry name" value="CarboxyPept-like_regulatory"/>
</dbReference>